<reference evidence="1" key="2">
    <citation type="journal article" date="2022" name="New Phytol.">
        <title>Evolutionary transition to the ectomycorrhizal habit in the genomes of a hyperdiverse lineage of mushroom-forming fungi.</title>
        <authorList>
            <person name="Looney B."/>
            <person name="Miyauchi S."/>
            <person name="Morin E."/>
            <person name="Drula E."/>
            <person name="Courty P.E."/>
            <person name="Kohler A."/>
            <person name="Kuo A."/>
            <person name="LaButti K."/>
            <person name="Pangilinan J."/>
            <person name="Lipzen A."/>
            <person name="Riley R."/>
            <person name="Andreopoulos W."/>
            <person name="He G."/>
            <person name="Johnson J."/>
            <person name="Nolan M."/>
            <person name="Tritt A."/>
            <person name="Barry K.W."/>
            <person name="Grigoriev I.V."/>
            <person name="Nagy L.G."/>
            <person name="Hibbett D."/>
            <person name="Henrissat B."/>
            <person name="Matheny P.B."/>
            <person name="Labbe J."/>
            <person name="Martin F.M."/>
        </authorList>
    </citation>
    <scope>NUCLEOTIDE SEQUENCE</scope>
    <source>
        <strain evidence="1">HHB10654</strain>
    </source>
</reference>
<evidence type="ECO:0000313" key="2">
    <source>
        <dbReference type="Proteomes" id="UP000814140"/>
    </source>
</evidence>
<dbReference type="EMBL" id="MU277192">
    <property type="protein sequence ID" value="KAI0066770.1"/>
    <property type="molecule type" value="Genomic_DNA"/>
</dbReference>
<sequence length="82" mass="9052">NPVFSVKQVRCMTPLFHNITRQARPLSDILHAKAIAGPQEVDMIDWFGRVALELIAQGGLGHTFNSLDPAAAEHEFSKAIKE</sequence>
<keyword evidence="2" id="KW-1185">Reference proteome</keyword>
<protein>
    <submittedName>
        <fullName evidence="1">Uncharacterized protein</fullName>
    </submittedName>
</protein>
<reference evidence="1" key="1">
    <citation type="submission" date="2021-03" db="EMBL/GenBank/DDBJ databases">
        <authorList>
            <consortium name="DOE Joint Genome Institute"/>
            <person name="Ahrendt S."/>
            <person name="Looney B.P."/>
            <person name="Miyauchi S."/>
            <person name="Morin E."/>
            <person name="Drula E."/>
            <person name="Courty P.E."/>
            <person name="Chicoki N."/>
            <person name="Fauchery L."/>
            <person name="Kohler A."/>
            <person name="Kuo A."/>
            <person name="Labutti K."/>
            <person name="Pangilinan J."/>
            <person name="Lipzen A."/>
            <person name="Riley R."/>
            <person name="Andreopoulos W."/>
            <person name="He G."/>
            <person name="Johnson J."/>
            <person name="Barry K.W."/>
            <person name="Grigoriev I.V."/>
            <person name="Nagy L."/>
            <person name="Hibbett D."/>
            <person name="Henrissat B."/>
            <person name="Matheny P.B."/>
            <person name="Labbe J."/>
            <person name="Martin F."/>
        </authorList>
    </citation>
    <scope>NUCLEOTIDE SEQUENCE</scope>
    <source>
        <strain evidence="1">HHB10654</strain>
    </source>
</reference>
<accession>A0ACB8TEF6</accession>
<organism evidence="1 2">
    <name type="scientific">Artomyces pyxidatus</name>
    <dbReference type="NCBI Taxonomy" id="48021"/>
    <lineage>
        <taxon>Eukaryota</taxon>
        <taxon>Fungi</taxon>
        <taxon>Dikarya</taxon>
        <taxon>Basidiomycota</taxon>
        <taxon>Agaricomycotina</taxon>
        <taxon>Agaricomycetes</taxon>
        <taxon>Russulales</taxon>
        <taxon>Auriscalpiaceae</taxon>
        <taxon>Artomyces</taxon>
    </lineage>
</organism>
<name>A0ACB8TEF6_9AGAM</name>
<feature type="non-terminal residue" evidence="1">
    <location>
        <position position="82"/>
    </location>
</feature>
<dbReference type="Proteomes" id="UP000814140">
    <property type="component" value="Unassembled WGS sequence"/>
</dbReference>
<proteinExistence type="predicted"/>
<gene>
    <name evidence="1" type="ORF">BV25DRAFT_1768025</name>
</gene>
<comment type="caution">
    <text evidence="1">The sequence shown here is derived from an EMBL/GenBank/DDBJ whole genome shotgun (WGS) entry which is preliminary data.</text>
</comment>
<feature type="non-terminal residue" evidence="1">
    <location>
        <position position="1"/>
    </location>
</feature>
<evidence type="ECO:0000313" key="1">
    <source>
        <dbReference type="EMBL" id="KAI0066770.1"/>
    </source>
</evidence>